<feature type="compositionally biased region" description="Polar residues" evidence="1">
    <location>
        <begin position="51"/>
        <end position="61"/>
    </location>
</feature>
<feature type="region of interest" description="Disordered" evidence="1">
    <location>
        <begin position="29"/>
        <end position="75"/>
    </location>
</feature>
<proteinExistence type="predicted"/>
<accession>A0A1H8G392</accession>
<dbReference type="AlphaFoldDB" id="A0A1H8G392"/>
<name>A0A1H8G392_9BACL</name>
<dbReference type="EMBL" id="FOCQ01000010">
    <property type="protein sequence ID" value="SEN38442.1"/>
    <property type="molecule type" value="Genomic_DNA"/>
</dbReference>
<organism evidence="2 3">
    <name type="scientific">Lihuaxuella thermophila</name>
    <dbReference type="NCBI Taxonomy" id="1173111"/>
    <lineage>
        <taxon>Bacteria</taxon>
        <taxon>Bacillati</taxon>
        <taxon>Bacillota</taxon>
        <taxon>Bacilli</taxon>
        <taxon>Bacillales</taxon>
        <taxon>Thermoactinomycetaceae</taxon>
        <taxon>Lihuaxuella</taxon>
    </lineage>
</organism>
<evidence type="ECO:0000313" key="2">
    <source>
        <dbReference type="EMBL" id="SEN38442.1"/>
    </source>
</evidence>
<sequence length="75" mass="8652">MLKSCMPEQIQNENPFMYSPEFKMITTQSHNPEMKDGSGIYFPSPRGFKGQSRSSGQQNHPLSHCYPVSYHNKRT</sequence>
<reference evidence="2 3" key="1">
    <citation type="submission" date="2016-10" db="EMBL/GenBank/DDBJ databases">
        <authorList>
            <person name="de Groot N.N."/>
        </authorList>
    </citation>
    <scope>NUCLEOTIDE SEQUENCE [LARGE SCALE GENOMIC DNA]</scope>
    <source>
        <strain evidence="2 3">DSM 46701</strain>
    </source>
</reference>
<keyword evidence="3" id="KW-1185">Reference proteome</keyword>
<dbReference type="Proteomes" id="UP000199695">
    <property type="component" value="Unassembled WGS sequence"/>
</dbReference>
<protein>
    <submittedName>
        <fullName evidence="2">Uncharacterized protein</fullName>
    </submittedName>
</protein>
<gene>
    <name evidence="2" type="ORF">SAMN05444955_11044</name>
</gene>
<evidence type="ECO:0000256" key="1">
    <source>
        <dbReference type="SAM" id="MobiDB-lite"/>
    </source>
</evidence>
<evidence type="ECO:0000313" key="3">
    <source>
        <dbReference type="Proteomes" id="UP000199695"/>
    </source>
</evidence>